<dbReference type="GO" id="GO:0007234">
    <property type="term" value="P:osmosensory signaling via phosphorelay pathway"/>
    <property type="evidence" value="ECO:0007669"/>
    <property type="project" value="TreeGrafter"/>
</dbReference>
<keyword evidence="5" id="KW-0808">Transferase</keyword>
<gene>
    <name evidence="17" type="ORF">D187_007555</name>
</gene>
<dbReference type="InterPro" id="IPR035965">
    <property type="entry name" value="PAS-like_dom_sf"/>
</dbReference>
<dbReference type="InterPro" id="IPR036097">
    <property type="entry name" value="HisK_dim/P_sf"/>
</dbReference>
<evidence type="ECO:0000259" key="14">
    <source>
        <dbReference type="PROSITE" id="PS50109"/>
    </source>
</evidence>
<keyword evidence="12" id="KW-0472">Membrane</keyword>
<dbReference type="Gene3D" id="3.30.450.20">
    <property type="entry name" value="PAS domain"/>
    <property type="match status" value="3"/>
</dbReference>
<dbReference type="InterPro" id="IPR004358">
    <property type="entry name" value="Sig_transdc_His_kin-like_C"/>
</dbReference>
<dbReference type="SUPFAM" id="SSF47384">
    <property type="entry name" value="Homodimeric domain of signal transducing histidine kinase"/>
    <property type="match status" value="1"/>
</dbReference>
<dbReference type="SMART" id="SM00086">
    <property type="entry name" value="PAC"/>
    <property type="match status" value="3"/>
</dbReference>
<dbReference type="Pfam" id="PF13426">
    <property type="entry name" value="PAS_9"/>
    <property type="match status" value="2"/>
</dbReference>
<name>S9QID1_CYSF2</name>
<evidence type="ECO:0000256" key="9">
    <source>
        <dbReference type="ARBA" id="ARBA00022840"/>
    </source>
</evidence>
<dbReference type="RefSeq" id="WP_002629853.1">
    <property type="nucleotide sequence ID" value="NZ_ANAH02000066.1"/>
</dbReference>
<dbReference type="PRINTS" id="PR00344">
    <property type="entry name" value="BCTRLSENSOR"/>
</dbReference>
<keyword evidence="8 17" id="KW-0418">Kinase</keyword>
<dbReference type="CDD" id="cd00130">
    <property type="entry name" value="PAS"/>
    <property type="match status" value="3"/>
</dbReference>
<dbReference type="Gene3D" id="3.30.565.10">
    <property type="entry name" value="Histidine kinase-like ATPase, C-terminal domain"/>
    <property type="match status" value="1"/>
</dbReference>
<dbReference type="SMART" id="SM00091">
    <property type="entry name" value="PAS"/>
    <property type="match status" value="3"/>
</dbReference>
<dbReference type="PANTHER" id="PTHR42878:SF7">
    <property type="entry name" value="SENSOR HISTIDINE KINASE GLRK"/>
    <property type="match status" value="1"/>
</dbReference>
<evidence type="ECO:0000256" key="3">
    <source>
        <dbReference type="ARBA" id="ARBA00012438"/>
    </source>
</evidence>
<evidence type="ECO:0000256" key="12">
    <source>
        <dbReference type="ARBA" id="ARBA00023136"/>
    </source>
</evidence>
<organism evidence="17 18">
    <name type="scientific">Cystobacter fuscus (strain ATCC 25194 / DSM 2262 / NBRC 100088 / M29)</name>
    <dbReference type="NCBI Taxonomy" id="1242864"/>
    <lineage>
        <taxon>Bacteria</taxon>
        <taxon>Pseudomonadati</taxon>
        <taxon>Myxococcota</taxon>
        <taxon>Myxococcia</taxon>
        <taxon>Myxococcales</taxon>
        <taxon>Cystobacterineae</taxon>
        <taxon>Archangiaceae</taxon>
        <taxon>Cystobacter</taxon>
    </lineage>
</organism>
<evidence type="ECO:0000256" key="13">
    <source>
        <dbReference type="SAM" id="MobiDB-lite"/>
    </source>
</evidence>
<dbReference type="InterPro" id="IPR050351">
    <property type="entry name" value="BphY/WalK/GraS-like"/>
</dbReference>
<dbReference type="SMART" id="SM00387">
    <property type="entry name" value="HATPase_c"/>
    <property type="match status" value="1"/>
</dbReference>
<feature type="domain" description="PAC" evidence="16">
    <location>
        <begin position="91"/>
        <end position="143"/>
    </location>
</feature>
<reference evidence="17" key="1">
    <citation type="submission" date="2013-05" db="EMBL/GenBank/DDBJ databases">
        <title>Genome assembly of Cystobacter fuscus DSM 2262.</title>
        <authorList>
            <person name="Sharma G."/>
            <person name="Khatri I."/>
            <person name="Kaur C."/>
            <person name="Mayilraj S."/>
            <person name="Subramanian S."/>
        </authorList>
    </citation>
    <scope>NUCLEOTIDE SEQUENCE [LARGE SCALE GENOMIC DNA]</scope>
    <source>
        <strain evidence="17">DSM 2262</strain>
    </source>
</reference>
<feature type="domain" description="Histidine kinase" evidence="14">
    <location>
        <begin position="416"/>
        <end position="630"/>
    </location>
</feature>
<keyword evidence="9" id="KW-0067">ATP-binding</keyword>
<evidence type="ECO:0000259" key="15">
    <source>
        <dbReference type="PROSITE" id="PS50112"/>
    </source>
</evidence>
<evidence type="ECO:0000256" key="6">
    <source>
        <dbReference type="ARBA" id="ARBA00022692"/>
    </source>
</evidence>
<feature type="compositionally biased region" description="Basic and acidic residues" evidence="13">
    <location>
        <begin position="638"/>
        <end position="649"/>
    </location>
</feature>
<dbReference type="InterPro" id="IPR000014">
    <property type="entry name" value="PAS"/>
</dbReference>
<keyword evidence="10" id="KW-1133">Transmembrane helix</keyword>
<dbReference type="SMART" id="SM00388">
    <property type="entry name" value="HisKA"/>
    <property type="match status" value="1"/>
</dbReference>
<keyword evidence="4" id="KW-0597">Phosphoprotein</keyword>
<keyword evidence="18" id="KW-1185">Reference proteome</keyword>
<evidence type="ECO:0000256" key="1">
    <source>
        <dbReference type="ARBA" id="ARBA00000085"/>
    </source>
</evidence>
<dbReference type="PROSITE" id="PS50109">
    <property type="entry name" value="HIS_KIN"/>
    <property type="match status" value="1"/>
</dbReference>
<protein>
    <recommendedName>
        <fullName evidence="3">histidine kinase</fullName>
        <ecNumber evidence="3">2.7.13.3</ecNumber>
    </recommendedName>
</protein>
<evidence type="ECO:0000256" key="2">
    <source>
        <dbReference type="ARBA" id="ARBA00004141"/>
    </source>
</evidence>
<dbReference type="SUPFAM" id="SSF55874">
    <property type="entry name" value="ATPase domain of HSP90 chaperone/DNA topoisomerase II/histidine kinase"/>
    <property type="match status" value="1"/>
</dbReference>
<dbReference type="InterPro" id="IPR000700">
    <property type="entry name" value="PAS-assoc_C"/>
</dbReference>
<dbReference type="PANTHER" id="PTHR42878">
    <property type="entry name" value="TWO-COMPONENT HISTIDINE KINASE"/>
    <property type="match status" value="1"/>
</dbReference>
<dbReference type="EMBL" id="ANAH02000066">
    <property type="protein sequence ID" value="EPX56213.1"/>
    <property type="molecule type" value="Genomic_DNA"/>
</dbReference>
<feature type="domain" description="PAC" evidence="16">
    <location>
        <begin position="219"/>
        <end position="271"/>
    </location>
</feature>
<comment type="subcellular location">
    <subcellularLocation>
        <location evidence="2">Membrane</location>
        <topology evidence="2">Multi-pass membrane protein</topology>
    </subcellularLocation>
</comment>
<dbReference type="PROSITE" id="PS50113">
    <property type="entry name" value="PAC"/>
    <property type="match status" value="3"/>
</dbReference>
<evidence type="ECO:0000256" key="4">
    <source>
        <dbReference type="ARBA" id="ARBA00022553"/>
    </source>
</evidence>
<dbReference type="eggNOG" id="COG5002">
    <property type="taxonomic scope" value="Bacteria"/>
</dbReference>
<dbReference type="CDD" id="cd00082">
    <property type="entry name" value="HisKA"/>
    <property type="match status" value="1"/>
</dbReference>
<dbReference type="GO" id="GO:0030295">
    <property type="term" value="F:protein kinase activator activity"/>
    <property type="evidence" value="ECO:0007669"/>
    <property type="project" value="TreeGrafter"/>
</dbReference>
<evidence type="ECO:0000256" key="5">
    <source>
        <dbReference type="ARBA" id="ARBA00022679"/>
    </source>
</evidence>
<dbReference type="InterPro" id="IPR003594">
    <property type="entry name" value="HATPase_dom"/>
</dbReference>
<dbReference type="Gene3D" id="1.10.287.130">
    <property type="match status" value="1"/>
</dbReference>
<feature type="domain" description="PAC" evidence="16">
    <location>
        <begin position="347"/>
        <end position="399"/>
    </location>
</feature>
<keyword evidence="6" id="KW-0812">Transmembrane</keyword>
<dbReference type="InterPro" id="IPR013656">
    <property type="entry name" value="PAS_4"/>
</dbReference>
<dbReference type="InterPro" id="IPR005467">
    <property type="entry name" value="His_kinase_dom"/>
</dbReference>
<dbReference type="InterPro" id="IPR036890">
    <property type="entry name" value="HATPase_C_sf"/>
</dbReference>
<dbReference type="AlphaFoldDB" id="S9QID1"/>
<dbReference type="PROSITE" id="PS50112">
    <property type="entry name" value="PAS"/>
    <property type="match status" value="3"/>
</dbReference>
<dbReference type="Pfam" id="PF00512">
    <property type="entry name" value="HisKA"/>
    <property type="match status" value="1"/>
</dbReference>
<evidence type="ECO:0000313" key="18">
    <source>
        <dbReference type="Proteomes" id="UP000011682"/>
    </source>
</evidence>
<evidence type="ECO:0000259" key="16">
    <source>
        <dbReference type="PROSITE" id="PS50113"/>
    </source>
</evidence>
<evidence type="ECO:0000256" key="7">
    <source>
        <dbReference type="ARBA" id="ARBA00022741"/>
    </source>
</evidence>
<dbReference type="EC" id="2.7.13.3" evidence="3"/>
<dbReference type="NCBIfam" id="TIGR00229">
    <property type="entry name" value="sensory_box"/>
    <property type="match status" value="3"/>
</dbReference>
<dbReference type="GO" id="GO:0000155">
    <property type="term" value="F:phosphorelay sensor kinase activity"/>
    <property type="evidence" value="ECO:0007669"/>
    <property type="project" value="InterPro"/>
</dbReference>
<sequence>MRDQGSSVVVELSALQEERARMILDNIEDYAVFMLDPTGHVKTWNKGAERINGYTLGEIQGRHFSLFYPPADIVAGKCERELRCATAEGRFEEEGWRIRKNGDQYWASVIITPMRDPTGKLVGFAKITRDLTERRKAEEQIRQSEERFRLLVTSIKDYAVFMLEPDGRVNSWNPGAQRLKGYQAQEIIGQPISRFYMEEEVARGKPWDLLREAAEQGRVEDEGWRVRKDGSLFWANVIITAVRDEEGRLRGFAKITRDLTERRKNEDLLRRSEERFRLLVSSVKDYAIFMLDPHGRVMTWNDGAAHLKGYSAREIVGEHFSRFYPPEDLAVNKPALQLEAAERDGRVEDESWRVRKDGSLFWASVTLTAMRDAKGLLLGFSKVTRDLTEHKRTQEERLQLAQSQEAIRLRDEFLSIAAHELKTPVTALQLQLQGLKRDMTSLEPKHEARLERVLRSTGRLSHLVETLLDVSRISTGRLTLHPERIDLVATVKDLTERLRDAAVSADCQLLVQEAQPIEGTWDRLRIEQVVTNLLSNSFKYAAGHPIEISMAREGAEVILVITDKGPGLPEKDMPRLFGRFERAAPMSHYGGLGLGLYVSREIVEAHGGIISADNLPEGGARFTIRMPTDLLAPGAAPDEPREPGPRRSG</sequence>
<dbReference type="Pfam" id="PF08448">
    <property type="entry name" value="PAS_4"/>
    <property type="match status" value="1"/>
</dbReference>
<feature type="region of interest" description="Disordered" evidence="13">
    <location>
        <begin position="630"/>
        <end position="649"/>
    </location>
</feature>
<dbReference type="InterPro" id="IPR001610">
    <property type="entry name" value="PAC"/>
</dbReference>
<feature type="domain" description="PAS" evidence="15">
    <location>
        <begin position="272"/>
        <end position="345"/>
    </location>
</feature>
<keyword evidence="11" id="KW-0902">Two-component regulatory system</keyword>
<feature type="domain" description="PAS" evidence="15">
    <location>
        <begin position="16"/>
        <end position="69"/>
    </location>
</feature>
<dbReference type="Proteomes" id="UP000011682">
    <property type="component" value="Unassembled WGS sequence"/>
</dbReference>
<dbReference type="InterPro" id="IPR003661">
    <property type="entry name" value="HisK_dim/P_dom"/>
</dbReference>
<dbReference type="GO" id="GO:0000156">
    <property type="term" value="F:phosphorelay response regulator activity"/>
    <property type="evidence" value="ECO:0007669"/>
    <property type="project" value="TreeGrafter"/>
</dbReference>
<evidence type="ECO:0000256" key="11">
    <source>
        <dbReference type="ARBA" id="ARBA00023012"/>
    </source>
</evidence>
<comment type="caution">
    <text evidence="17">The sequence shown here is derived from an EMBL/GenBank/DDBJ whole genome shotgun (WGS) entry which is preliminary data.</text>
</comment>
<evidence type="ECO:0000256" key="8">
    <source>
        <dbReference type="ARBA" id="ARBA00022777"/>
    </source>
</evidence>
<dbReference type="Pfam" id="PF02518">
    <property type="entry name" value="HATPase_c"/>
    <property type="match status" value="1"/>
</dbReference>
<proteinExistence type="predicted"/>
<dbReference type="CDD" id="cd00075">
    <property type="entry name" value="HATPase"/>
    <property type="match status" value="1"/>
</dbReference>
<dbReference type="eggNOG" id="COG4585">
    <property type="taxonomic scope" value="Bacteria"/>
</dbReference>
<comment type="catalytic activity">
    <reaction evidence="1">
        <text>ATP + protein L-histidine = ADP + protein N-phospho-L-histidine.</text>
        <dbReference type="EC" id="2.7.13.3"/>
    </reaction>
</comment>
<feature type="domain" description="PAS" evidence="15">
    <location>
        <begin position="144"/>
        <end position="217"/>
    </location>
</feature>
<dbReference type="SUPFAM" id="SSF55785">
    <property type="entry name" value="PYP-like sensor domain (PAS domain)"/>
    <property type="match status" value="3"/>
</dbReference>
<evidence type="ECO:0000256" key="10">
    <source>
        <dbReference type="ARBA" id="ARBA00022989"/>
    </source>
</evidence>
<evidence type="ECO:0000313" key="17">
    <source>
        <dbReference type="EMBL" id="EPX56213.1"/>
    </source>
</evidence>
<dbReference type="GO" id="GO:0016020">
    <property type="term" value="C:membrane"/>
    <property type="evidence" value="ECO:0007669"/>
    <property type="project" value="UniProtKB-SubCell"/>
</dbReference>
<accession>S9QID1</accession>
<keyword evidence="7" id="KW-0547">Nucleotide-binding</keyword>